<dbReference type="RefSeq" id="WP_005012674.1">
    <property type="nucleotide sequence ID" value="NZ_KB849729.1"/>
</dbReference>
<keyword evidence="3" id="KW-1185">Reference proteome</keyword>
<evidence type="ECO:0000313" key="2">
    <source>
        <dbReference type="EMBL" id="ENV81698.1"/>
    </source>
</evidence>
<dbReference type="EMBL" id="APQD01000021">
    <property type="protein sequence ID" value="ENV81698.1"/>
    <property type="molecule type" value="Genomic_DNA"/>
</dbReference>
<dbReference type="AlphaFoldDB" id="N9DMK8"/>
<dbReference type="Pfam" id="PF01755">
    <property type="entry name" value="Glyco_transf_25"/>
    <property type="match status" value="1"/>
</dbReference>
<reference evidence="2 3" key="1">
    <citation type="submission" date="2013-02" db="EMBL/GenBank/DDBJ databases">
        <title>The Genome Sequence of Acinetobacter bouvetii CIP 107468.</title>
        <authorList>
            <consortium name="The Broad Institute Genome Sequencing Platform"/>
            <consortium name="The Broad Institute Genome Sequencing Center for Infectious Disease"/>
            <person name="Cerqueira G."/>
            <person name="Feldgarden M."/>
            <person name="Courvalin P."/>
            <person name="Perichon B."/>
            <person name="Grillot-Courvalin C."/>
            <person name="Clermont D."/>
            <person name="Rocha E."/>
            <person name="Yoon E.-J."/>
            <person name="Nemec A."/>
            <person name="Walker B."/>
            <person name="Young S.K."/>
            <person name="Zeng Q."/>
            <person name="Gargeya S."/>
            <person name="Fitzgerald M."/>
            <person name="Haas B."/>
            <person name="Abouelleil A."/>
            <person name="Alvarado L."/>
            <person name="Arachchi H.M."/>
            <person name="Berlin A.M."/>
            <person name="Chapman S.B."/>
            <person name="Dewar J."/>
            <person name="Goldberg J."/>
            <person name="Griggs A."/>
            <person name="Gujja S."/>
            <person name="Hansen M."/>
            <person name="Howarth C."/>
            <person name="Imamovic A."/>
            <person name="Larimer J."/>
            <person name="McCowan C."/>
            <person name="Murphy C."/>
            <person name="Neiman D."/>
            <person name="Pearson M."/>
            <person name="Priest M."/>
            <person name="Roberts A."/>
            <person name="Saif S."/>
            <person name="Shea T."/>
            <person name="Sisk P."/>
            <person name="Sykes S."/>
            <person name="Wortman J."/>
            <person name="Nusbaum C."/>
            <person name="Birren B."/>
        </authorList>
    </citation>
    <scope>NUCLEOTIDE SEQUENCE [LARGE SCALE GENOMIC DNA]</scope>
    <source>
        <strain evidence="2 3">CIP 107468</strain>
    </source>
</reference>
<dbReference type="eggNOG" id="ENOG5033MSU">
    <property type="taxonomic scope" value="Bacteria"/>
</dbReference>
<dbReference type="CDD" id="cd06532">
    <property type="entry name" value="Glyco_transf_25"/>
    <property type="match status" value="1"/>
</dbReference>
<name>N9DMK8_9GAMM</name>
<sequence>MKIFVISIEEDESLRLNNFITQPFFQQGAVPYTKVGVKGGDIPVKQYFEMAVKGRSEPLSPSELGCSMSHMAALKAFLETTDEYAFILEDDALIPHDLTFGQLEQELKKSSLPNNLLLSLGGIQMKESLKVRGKIRDQKLFNQNVLEVTPHYFHRVCAAFAYIVDRKMAETLLKYNARIRKADDWGYLYDFDPTTHILMTHIVDHPPLAVGETDELISKIENERVNTPDLPQSNYGKFWPKNLIKLVTTRYKKSGY</sequence>
<dbReference type="InterPro" id="IPR002654">
    <property type="entry name" value="Glyco_trans_25"/>
</dbReference>
<dbReference type="OrthoDB" id="9816113at2"/>
<proteinExistence type="predicted"/>
<comment type="caution">
    <text evidence="2">The sequence shown here is derived from an EMBL/GenBank/DDBJ whole genome shotgun (WGS) entry which is preliminary data.</text>
</comment>
<evidence type="ECO:0000259" key="1">
    <source>
        <dbReference type="Pfam" id="PF01755"/>
    </source>
</evidence>
<dbReference type="Proteomes" id="UP000018460">
    <property type="component" value="Unassembled WGS sequence"/>
</dbReference>
<evidence type="ECO:0000313" key="3">
    <source>
        <dbReference type="Proteomes" id="UP000018460"/>
    </source>
</evidence>
<gene>
    <name evidence="2" type="ORF">F941_02841</name>
</gene>
<accession>N9DMK8</accession>
<dbReference type="PATRIC" id="fig|1120925.3.peg.2980"/>
<feature type="domain" description="Glycosyl transferase family 25" evidence="1">
    <location>
        <begin position="2"/>
        <end position="184"/>
    </location>
</feature>
<protein>
    <recommendedName>
        <fullName evidence="1">Glycosyl transferase family 25 domain-containing protein</fullName>
    </recommendedName>
</protein>
<organism evidence="2 3">
    <name type="scientific">Acinetobacter bouvetii DSM 14964 = CIP 107468</name>
    <dbReference type="NCBI Taxonomy" id="1120925"/>
    <lineage>
        <taxon>Bacteria</taxon>
        <taxon>Pseudomonadati</taxon>
        <taxon>Pseudomonadota</taxon>
        <taxon>Gammaproteobacteria</taxon>
        <taxon>Moraxellales</taxon>
        <taxon>Moraxellaceae</taxon>
        <taxon>Acinetobacter</taxon>
    </lineage>
</organism>